<keyword evidence="1" id="KW-0808">Transferase</keyword>
<name>W1X855_9ZZZZ</name>
<reference evidence="1" key="1">
    <citation type="submission" date="2013-12" db="EMBL/GenBank/DDBJ databases">
        <title>A Varibaculum cambriense genome reconstructed from a premature infant gut community with otherwise low bacterial novelty that shifts toward anaerobic metabolism during the third week of life.</title>
        <authorList>
            <person name="Brown C.T."/>
            <person name="Sharon I."/>
            <person name="Thomas B.C."/>
            <person name="Castelle C.J."/>
            <person name="Morowitz M.J."/>
            <person name="Banfield J.F."/>
        </authorList>
    </citation>
    <scope>NUCLEOTIDE SEQUENCE</scope>
</reference>
<feature type="non-terminal residue" evidence="1">
    <location>
        <position position="90"/>
    </location>
</feature>
<evidence type="ECO:0000313" key="1">
    <source>
        <dbReference type="EMBL" id="ETJ24974.1"/>
    </source>
</evidence>
<dbReference type="EMBL" id="AZMM01017939">
    <property type="protein sequence ID" value="ETJ24974.1"/>
    <property type="molecule type" value="Genomic_DNA"/>
</dbReference>
<gene>
    <name evidence="1" type="ORF">Q604_UNBC17939G0001</name>
</gene>
<sequence length="90" mass="10647">TACDNINAKNAKSEINKKSSLNKYSDMENNIPRILIVAKRYINEKRNLEINDLIDYIKYYEDFEENKNNSDYCFTMGEIWAFPLMLRIGI</sequence>
<dbReference type="GO" id="GO:0016740">
    <property type="term" value="F:transferase activity"/>
    <property type="evidence" value="ECO:0007669"/>
    <property type="project" value="UniProtKB-KW"/>
</dbReference>
<protein>
    <submittedName>
        <fullName evidence="1">Glycosyltransferase</fullName>
    </submittedName>
</protein>
<organism evidence="1">
    <name type="scientific">human gut metagenome</name>
    <dbReference type="NCBI Taxonomy" id="408170"/>
    <lineage>
        <taxon>unclassified sequences</taxon>
        <taxon>metagenomes</taxon>
        <taxon>organismal metagenomes</taxon>
    </lineage>
</organism>
<accession>W1X855</accession>
<proteinExistence type="predicted"/>
<feature type="non-terminal residue" evidence="1">
    <location>
        <position position="1"/>
    </location>
</feature>
<dbReference type="AlphaFoldDB" id="W1X855"/>
<comment type="caution">
    <text evidence="1">The sequence shown here is derived from an EMBL/GenBank/DDBJ whole genome shotgun (WGS) entry which is preliminary data.</text>
</comment>